<evidence type="ECO:0000313" key="4">
    <source>
        <dbReference type="Proteomes" id="UP000446657"/>
    </source>
</evidence>
<feature type="compositionally biased region" description="Basic and acidic residues" evidence="1">
    <location>
        <begin position="33"/>
        <end position="50"/>
    </location>
</feature>
<evidence type="ECO:0000313" key="3">
    <source>
        <dbReference type="EMBL" id="MTR81729.1"/>
    </source>
</evidence>
<comment type="caution">
    <text evidence="3">The sequence shown here is derived from an EMBL/GenBank/DDBJ whole genome shotgun (WGS) entry which is preliminary data.</text>
</comment>
<reference evidence="3 4" key="1">
    <citation type="journal article" date="2019" name="Nat. Med.">
        <title>A library of human gut bacterial isolates paired with longitudinal multiomics data enables mechanistic microbiome research.</title>
        <authorList>
            <person name="Poyet M."/>
            <person name="Groussin M."/>
            <person name="Gibbons S.M."/>
            <person name="Avila-Pacheco J."/>
            <person name="Jiang X."/>
            <person name="Kearney S.M."/>
            <person name="Perrotta A.R."/>
            <person name="Berdy B."/>
            <person name="Zhao S."/>
            <person name="Lieberman T.D."/>
            <person name="Swanson P.K."/>
            <person name="Smith M."/>
            <person name="Roesemann S."/>
            <person name="Alexander J.E."/>
            <person name="Rich S.A."/>
            <person name="Livny J."/>
            <person name="Vlamakis H."/>
            <person name="Clish C."/>
            <person name="Bullock K."/>
            <person name="Deik A."/>
            <person name="Scott J."/>
            <person name="Pierce K.A."/>
            <person name="Xavier R.J."/>
            <person name="Alm E.J."/>
        </authorList>
    </citation>
    <scope>NUCLEOTIDE SEQUENCE [LARGE SCALE GENOMIC DNA]</scope>
    <source>
        <strain evidence="3 4">BIOML-A1</strain>
    </source>
</reference>
<feature type="transmembrane region" description="Helical" evidence="2">
    <location>
        <begin position="6"/>
        <end position="24"/>
    </location>
</feature>
<keyword evidence="2" id="KW-1133">Transmembrane helix</keyword>
<evidence type="ECO:0000256" key="1">
    <source>
        <dbReference type="SAM" id="MobiDB-lite"/>
    </source>
</evidence>
<protein>
    <submittedName>
        <fullName evidence="3">Uncharacterized protein</fullName>
    </submittedName>
</protein>
<dbReference type="Proteomes" id="UP000446657">
    <property type="component" value="Unassembled WGS sequence"/>
</dbReference>
<dbReference type="EMBL" id="WNAL01000014">
    <property type="protein sequence ID" value="MTR81729.1"/>
    <property type="molecule type" value="Genomic_DNA"/>
</dbReference>
<keyword evidence="2" id="KW-0472">Membrane</keyword>
<organism evidence="3 4">
    <name type="scientific">Roseburia faecis</name>
    <dbReference type="NCBI Taxonomy" id="301302"/>
    <lineage>
        <taxon>Bacteria</taxon>
        <taxon>Bacillati</taxon>
        <taxon>Bacillota</taxon>
        <taxon>Clostridia</taxon>
        <taxon>Lachnospirales</taxon>
        <taxon>Lachnospiraceae</taxon>
        <taxon>Roseburia</taxon>
    </lineage>
</organism>
<evidence type="ECO:0000256" key="2">
    <source>
        <dbReference type="SAM" id="Phobius"/>
    </source>
</evidence>
<name>A0A844KMH8_9FIRM</name>
<gene>
    <name evidence="3" type="ORF">GMD30_08410</name>
</gene>
<dbReference type="RefSeq" id="WP_155176530.1">
    <property type="nucleotide sequence ID" value="NZ_JBCOAS010000050.1"/>
</dbReference>
<feature type="region of interest" description="Disordered" evidence="1">
    <location>
        <begin position="28"/>
        <end position="50"/>
    </location>
</feature>
<keyword evidence="2" id="KW-0812">Transmembrane</keyword>
<dbReference type="AlphaFoldDB" id="A0A844KMH8"/>
<accession>A0A844KMH8</accession>
<proteinExistence type="predicted"/>
<sequence>MLEKVIIVVVVAVVVLAAGVAWWFENGSASHSEGGHAADVDSNELTKLEK</sequence>